<dbReference type="EMBL" id="CP119108">
    <property type="protein sequence ID" value="WEG09571.1"/>
    <property type="molecule type" value="Genomic_DNA"/>
</dbReference>
<keyword evidence="2" id="KW-0472">Membrane</keyword>
<evidence type="ECO:0000256" key="1">
    <source>
        <dbReference type="SAM" id="MobiDB-lite"/>
    </source>
</evidence>
<keyword evidence="4" id="KW-1185">Reference proteome</keyword>
<feature type="transmembrane region" description="Helical" evidence="2">
    <location>
        <begin position="374"/>
        <end position="390"/>
    </location>
</feature>
<dbReference type="Pfam" id="PF06772">
    <property type="entry name" value="LtrA"/>
    <property type="match status" value="1"/>
</dbReference>
<dbReference type="RefSeq" id="WP_275278895.1">
    <property type="nucleotide sequence ID" value="NZ_CP119108.1"/>
</dbReference>
<dbReference type="InterPro" id="IPR010640">
    <property type="entry name" value="Low_temperature_requirement_A"/>
</dbReference>
<feature type="transmembrane region" description="Helical" evidence="2">
    <location>
        <begin position="143"/>
        <end position="165"/>
    </location>
</feature>
<organism evidence="3 4">
    <name type="scientific">Microbacterium horticulturae</name>
    <dbReference type="NCBI Taxonomy" id="3028316"/>
    <lineage>
        <taxon>Bacteria</taxon>
        <taxon>Bacillati</taxon>
        <taxon>Actinomycetota</taxon>
        <taxon>Actinomycetes</taxon>
        <taxon>Micrococcales</taxon>
        <taxon>Microbacteriaceae</taxon>
        <taxon>Microbacterium</taxon>
    </lineage>
</organism>
<feature type="transmembrane region" description="Helical" evidence="2">
    <location>
        <begin position="117"/>
        <end position="137"/>
    </location>
</feature>
<accession>A0ABY8C3C6</accession>
<feature type="region of interest" description="Disordered" evidence="1">
    <location>
        <begin position="1"/>
        <end position="44"/>
    </location>
</feature>
<keyword evidence="2" id="KW-1133">Transmembrane helix</keyword>
<name>A0ABY8C3C6_9MICO</name>
<dbReference type="PANTHER" id="PTHR36840:SF1">
    <property type="entry name" value="BLL5714 PROTEIN"/>
    <property type="match status" value="1"/>
</dbReference>
<feature type="transmembrane region" description="Helical" evidence="2">
    <location>
        <begin position="53"/>
        <end position="73"/>
    </location>
</feature>
<evidence type="ECO:0000313" key="3">
    <source>
        <dbReference type="EMBL" id="WEG09571.1"/>
    </source>
</evidence>
<evidence type="ECO:0000313" key="4">
    <source>
        <dbReference type="Proteomes" id="UP001214553"/>
    </source>
</evidence>
<feature type="transmembrane region" description="Helical" evidence="2">
    <location>
        <begin position="271"/>
        <end position="292"/>
    </location>
</feature>
<feature type="transmembrane region" description="Helical" evidence="2">
    <location>
        <begin position="177"/>
        <end position="194"/>
    </location>
</feature>
<keyword evidence="2" id="KW-0812">Transmembrane</keyword>
<reference evidence="3 4" key="1">
    <citation type="submission" date="2023-03" db="EMBL/GenBank/DDBJ databases">
        <title>Genome sequence of Microbacterium sp. KACC 23027.</title>
        <authorList>
            <person name="Kim S."/>
            <person name="Heo J."/>
            <person name="Kwon S.-W."/>
        </authorList>
    </citation>
    <scope>NUCLEOTIDE SEQUENCE [LARGE SCALE GENOMIC DNA]</scope>
    <source>
        <strain evidence="3 4">KACC 23027</strain>
    </source>
</reference>
<evidence type="ECO:0000256" key="2">
    <source>
        <dbReference type="SAM" id="Phobius"/>
    </source>
</evidence>
<feature type="transmembrane region" description="Helical" evidence="2">
    <location>
        <begin position="348"/>
        <end position="367"/>
    </location>
</feature>
<gene>
    <name evidence="3" type="ORF">PU630_03110</name>
</gene>
<feature type="transmembrane region" description="Helical" evidence="2">
    <location>
        <begin position="79"/>
        <end position="96"/>
    </location>
</feature>
<dbReference type="PANTHER" id="PTHR36840">
    <property type="entry name" value="BLL5714 PROTEIN"/>
    <property type="match status" value="1"/>
</dbReference>
<dbReference type="Proteomes" id="UP001214553">
    <property type="component" value="Chromosome"/>
</dbReference>
<sequence length="432" mass="46324">MADQPIPEKPSAPATAADAARDVDDADRDGPAQNSAAAPGRLRRRDDAEAQRAATLELFYDLVFVFTITQVSHLLLSNLTWVGAGQAAIVLLAVWWSWNYTTWATNELDPETNPVRLVLIALMLGSLLMAIAVPHAFGERGLLFVAAYLAIQVGRHSFLTFVVAARGSVEREQAGRILAWFLIAGVFWIAGGLAEGGWRAGLWSFALALDYIAPRIFFPLPGRRRLVAGSWRLATGHFTERFGLIVIATIGETIIQTGATTAGRELDAATAAAFISAFTGSAALWWLYFVSTRDLGERSLGARENRTNRARDIYTYGHVLIVAGIILTAVGDEIVIAHPLEPLGRAELIAVSAGPMLFLLAQFALQLRATRRVGYVRLVAIAACAGPGLFGGALPALLISTALVAVLISVALSDQLAEIRLTRAGGSIRTCE</sequence>
<protein>
    <submittedName>
        <fullName evidence="3">Low temperature requirement protein A</fullName>
    </submittedName>
</protein>
<feature type="transmembrane region" description="Helical" evidence="2">
    <location>
        <begin position="313"/>
        <end position="336"/>
    </location>
</feature>
<proteinExistence type="predicted"/>